<proteinExistence type="inferred from homology"/>
<keyword evidence="16" id="KW-1185">Reference proteome</keyword>
<dbReference type="PANTHER" id="PTHR42803">
    <property type="entry name" value="ACYL-COA DEHYDROGENASE"/>
    <property type="match status" value="1"/>
</dbReference>
<evidence type="ECO:0000259" key="14">
    <source>
        <dbReference type="Pfam" id="PF12806"/>
    </source>
</evidence>
<evidence type="ECO:0000256" key="4">
    <source>
        <dbReference type="ARBA" id="ARBA00022827"/>
    </source>
</evidence>
<comment type="cofactor">
    <cofactor evidence="1 10">
        <name>FAD</name>
        <dbReference type="ChEBI" id="CHEBI:57692"/>
    </cofactor>
</comment>
<keyword evidence="5 10" id="KW-0560">Oxidoreductase</keyword>
<evidence type="ECO:0000259" key="11">
    <source>
        <dbReference type="Pfam" id="PF00441"/>
    </source>
</evidence>
<evidence type="ECO:0000256" key="3">
    <source>
        <dbReference type="ARBA" id="ARBA00022630"/>
    </source>
</evidence>
<dbReference type="RefSeq" id="WP_124927959.1">
    <property type="nucleotide sequence ID" value="NZ_BMOH01000001.1"/>
</dbReference>
<dbReference type="GO" id="GO:0050660">
    <property type="term" value="F:flavin adenine dinucleotide binding"/>
    <property type="evidence" value="ECO:0007669"/>
    <property type="project" value="InterPro"/>
</dbReference>
<dbReference type="Pfam" id="PF00441">
    <property type="entry name" value="Acyl-CoA_dh_1"/>
    <property type="match status" value="1"/>
</dbReference>
<reference evidence="15 16" key="1">
    <citation type="submission" date="2018-11" db="EMBL/GenBank/DDBJ databases">
        <title>The draft genome sequence of Amphritea balenae JAMM 1525T.</title>
        <authorList>
            <person name="Fang Z."/>
            <person name="Zhang Y."/>
            <person name="Han X."/>
        </authorList>
    </citation>
    <scope>NUCLEOTIDE SEQUENCE [LARGE SCALE GENOMIC DNA]</scope>
    <source>
        <strain evidence="15 16">JAMM 1525</strain>
    </source>
</reference>
<accession>A0A3P1SHU8</accession>
<gene>
    <name evidence="15" type="ORF">EHS89_20055</name>
</gene>
<evidence type="ECO:0000256" key="2">
    <source>
        <dbReference type="ARBA" id="ARBA00009347"/>
    </source>
</evidence>
<dbReference type="InterPro" id="IPR009075">
    <property type="entry name" value="AcylCo_DH/oxidase_C"/>
</dbReference>
<dbReference type="SUPFAM" id="SSF47203">
    <property type="entry name" value="Acyl-CoA dehydrogenase C-terminal domain-like"/>
    <property type="match status" value="1"/>
</dbReference>
<evidence type="ECO:0000313" key="15">
    <source>
        <dbReference type="EMBL" id="RRC96851.1"/>
    </source>
</evidence>
<dbReference type="InterPro" id="IPR013786">
    <property type="entry name" value="AcylCoA_DH/ox_N"/>
</dbReference>
<protein>
    <recommendedName>
        <fullName evidence="9">3-methylmercaptopropionyl-CoA dehydrogenase</fullName>
        <ecNumber evidence="8">1.3.99.41</ecNumber>
    </recommendedName>
</protein>
<dbReference type="OrthoDB" id="9764895at2"/>
<evidence type="ECO:0000256" key="9">
    <source>
        <dbReference type="ARBA" id="ARBA00069043"/>
    </source>
</evidence>
<feature type="domain" description="Acetyl-CoA dehydrogenase-like C-terminal" evidence="14">
    <location>
        <begin position="463"/>
        <end position="585"/>
    </location>
</feature>
<evidence type="ECO:0000313" key="16">
    <source>
        <dbReference type="Proteomes" id="UP000267535"/>
    </source>
</evidence>
<evidence type="ECO:0000256" key="7">
    <source>
        <dbReference type="ARBA" id="ARBA00058683"/>
    </source>
</evidence>
<sequence length="596" mass="63921">MAEYKAPVKDMNFVLEHIADMPGLSQLPGFEDASEDMVSAILEEAGKVANGVLSPLNVVGDQTGVKLVGKDVPTPEGFKEAYQAFSEGGWGSLQFDPEFGGQGLPYSLSIPVMEMWQSANMSWGLCPLLSQGAVEAIDASASAELKQTYLPRMISGEWTGTMNLTEPSAGSDLSVVRSKAVPQGDHYLVSGQKIFITWGEHDMADNIVHLVLARLPDAEPGVRGISLFLVPKFLVNADGSLGERNDCAAVSLEHKLGIHASPTCVMSFGDNGGAVGYLIGEPGKGLACMFKMMNNARLAVGLQGVAISERAYQHALEYAGERTQGKAVGYAEAGPIIRHADIRRMLLTMKALTEAGRAITYDACASLDRAHRLEDKQQARLQSARAALLTPIVKGWCTEFSMEVTSLGVQIHGGMGFIEETGAAQFYRDARILPIYEGTNSIQALDLVGRKTMFDSGEALNALIEEMRQTISATSGSAFAVEGGRLQDAVVALEQSRDQLLASGDNPQFAATVAYNFLMLAGTVVGAWQLLRQALQAETELEAEGADQLFLTSKQMTARFYISQILPRYLGYAVAVSDGAEPVISVSDEQLQAAFC</sequence>
<dbReference type="GO" id="GO:0016627">
    <property type="term" value="F:oxidoreductase activity, acting on the CH-CH group of donors"/>
    <property type="evidence" value="ECO:0007669"/>
    <property type="project" value="InterPro"/>
</dbReference>
<dbReference type="Proteomes" id="UP000267535">
    <property type="component" value="Unassembled WGS sequence"/>
</dbReference>
<dbReference type="EMBL" id="RQXV01000016">
    <property type="protein sequence ID" value="RRC96851.1"/>
    <property type="molecule type" value="Genomic_DNA"/>
</dbReference>
<name>A0A3P1SHU8_9GAMM</name>
<comment type="caution">
    <text evidence="15">The sequence shown here is derived from an EMBL/GenBank/DDBJ whole genome shotgun (WGS) entry which is preliminary data.</text>
</comment>
<keyword evidence="3 10" id="KW-0285">Flavoprotein</keyword>
<dbReference type="PANTHER" id="PTHR42803:SF1">
    <property type="entry name" value="BROAD-SPECIFICITY LINEAR ACYL-COA DEHYDROGENASE FADE5"/>
    <property type="match status" value="1"/>
</dbReference>
<dbReference type="Gene3D" id="2.40.110.10">
    <property type="entry name" value="Butyryl-CoA Dehydrogenase, subunit A, domain 2"/>
    <property type="match status" value="1"/>
</dbReference>
<dbReference type="Gene3D" id="1.10.540.10">
    <property type="entry name" value="Acyl-CoA dehydrogenase/oxidase, N-terminal domain"/>
    <property type="match status" value="1"/>
</dbReference>
<comment type="similarity">
    <text evidence="2 10">Belongs to the acyl-CoA dehydrogenase family.</text>
</comment>
<dbReference type="InterPro" id="IPR037069">
    <property type="entry name" value="AcylCoA_DH/ox_N_sf"/>
</dbReference>
<evidence type="ECO:0000256" key="8">
    <source>
        <dbReference type="ARBA" id="ARBA00066694"/>
    </source>
</evidence>
<dbReference type="Pfam" id="PF02770">
    <property type="entry name" value="Acyl-CoA_dh_M"/>
    <property type="match status" value="1"/>
</dbReference>
<organism evidence="15 16">
    <name type="scientific">Amphritea balenae</name>
    <dbReference type="NCBI Taxonomy" id="452629"/>
    <lineage>
        <taxon>Bacteria</taxon>
        <taxon>Pseudomonadati</taxon>
        <taxon>Pseudomonadota</taxon>
        <taxon>Gammaproteobacteria</taxon>
        <taxon>Oceanospirillales</taxon>
        <taxon>Oceanospirillaceae</taxon>
        <taxon>Amphritea</taxon>
    </lineage>
</organism>
<feature type="domain" description="Acyl-CoA dehydrogenase/oxidase N-terminal" evidence="13">
    <location>
        <begin position="79"/>
        <end position="157"/>
    </location>
</feature>
<comment type="catalytic activity">
    <reaction evidence="6">
        <text>3-(methylsulfanyl)propanoyl-CoA + oxidized [electron-transfer flavoprotein] + H(+) = 3-(methylsulfanyl)acryloyl-CoA + reduced [electron-transfer flavoprotein]</text>
        <dbReference type="Rhea" id="RHEA:52612"/>
        <dbReference type="Rhea" id="RHEA-COMP:10685"/>
        <dbReference type="Rhea" id="RHEA-COMP:10686"/>
        <dbReference type="ChEBI" id="CHEBI:15378"/>
        <dbReference type="ChEBI" id="CHEBI:57692"/>
        <dbReference type="ChEBI" id="CHEBI:58307"/>
        <dbReference type="ChEBI" id="CHEBI:82815"/>
        <dbReference type="ChEBI" id="CHEBI:84994"/>
        <dbReference type="EC" id="1.3.99.41"/>
    </reaction>
    <physiologicalReaction direction="left-to-right" evidence="6">
        <dbReference type="Rhea" id="RHEA:52613"/>
    </physiologicalReaction>
</comment>
<evidence type="ECO:0000256" key="10">
    <source>
        <dbReference type="RuleBase" id="RU362125"/>
    </source>
</evidence>
<dbReference type="AlphaFoldDB" id="A0A3P1SHU8"/>
<dbReference type="SUPFAM" id="SSF56645">
    <property type="entry name" value="Acyl-CoA dehydrogenase NM domain-like"/>
    <property type="match status" value="1"/>
</dbReference>
<dbReference type="Gene3D" id="1.20.140.10">
    <property type="entry name" value="Butyryl-CoA Dehydrogenase, subunit A, domain 3"/>
    <property type="match status" value="1"/>
</dbReference>
<feature type="domain" description="Acyl-CoA dehydrogenase/oxidase C-terminal" evidence="11">
    <location>
        <begin position="283"/>
        <end position="446"/>
    </location>
</feature>
<feature type="domain" description="Acyl-CoA oxidase/dehydrogenase middle" evidence="12">
    <location>
        <begin position="162"/>
        <end position="268"/>
    </location>
</feature>
<dbReference type="InterPro" id="IPR025878">
    <property type="entry name" value="Acyl-CoA_dh-like_C_dom"/>
</dbReference>
<dbReference type="Pfam" id="PF02771">
    <property type="entry name" value="Acyl-CoA_dh_N"/>
    <property type="match status" value="1"/>
</dbReference>
<evidence type="ECO:0000256" key="1">
    <source>
        <dbReference type="ARBA" id="ARBA00001974"/>
    </source>
</evidence>
<evidence type="ECO:0000259" key="12">
    <source>
        <dbReference type="Pfam" id="PF02770"/>
    </source>
</evidence>
<dbReference type="InterPro" id="IPR046373">
    <property type="entry name" value="Acyl-CoA_Oxase/DH_mid-dom_sf"/>
</dbReference>
<comment type="function">
    <text evidence="7">Involved in the assimilation of dimethylsulphoniopropionate (DMSP), an important compound in the fixation of carbon in marine phytoplankton, by mediating the conversion of 3-(methylthio)propanoyl-CoA (MMPA-CoA) to 3-(methylthio)acryloyl-CoA (MTA-CoA).</text>
</comment>
<evidence type="ECO:0000256" key="6">
    <source>
        <dbReference type="ARBA" id="ARBA00051388"/>
    </source>
</evidence>
<dbReference type="EC" id="1.3.99.41" evidence="8"/>
<evidence type="ECO:0000256" key="5">
    <source>
        <dbReference type="ARBA" id="ARBA00023002"/>
    </source>
</evidence>
<dbReference type="InterPro" id="IPR009100">
    <property type="entry name" value="AcylCoA_DH/oxidase_NM_dom_sf"/>
</dbReference>
<dbReference type="Pfam" id="PF12806">
    <property type="entry name" value="Acyl-CoA_dh_C"/>
    <property type="match status" value="1"/>
</dbReference>
<dbReference type="InterPro" id="IPR052166">
    <property type="entry name" value="Diverse_Acyl-CoA_DH"/>
</dbReference>
<evidence type="ECO:0000259" key="13">
    <source>
        <dbReference type="Pfam" id="PF02771"/>
    </source>
</evidence>
<dbReference type="FunFam" id="2.40.110.10:FF:000031">
    <property type="entry name" value="Acyl-CoA dehydrogenase, putative"/>
    <property type="match status" value="1"/>
</dbReference>
<keyword evidence="4 10" id="KW-0274">FAD</keyword>
<dbReference type="InterPro" id="IPR036250">
    <property type="entry name" value="AcylCo_DH-like_C"/>
</dbReference>
<dbReference type="InterPro" id="IPR006091">
    <property type="entry name" value="Acyl-CoA_Oxase/DH_mid-dom"/>
</dbReference>